<evidence type="ECO:0000313" key="14">
    <source>
        <dbReference type="Proteomes" id="UP001303373"/>
    </source>
</evidence>
<comment type="catalytic activity">
    <reaction evidence="1 10">
        <text>Random hydrolysis of (1-&gt;6)-alpha-D-mannosidic linkages in unbranched (1-&gt;6)-mannans.</text>
        <dbReference type="EC" id="3.2.1.101"/>
    </reaction>
</comment>
<dbReference type="Pfam" id="PF03663">
    <property type="entry name" value="Glyco_hydro_76"/>
    <property type="match status" value="1"/>
</dbReference>
<organism evidence="13 14">
    <name type="scientific">Acrodontium crateriforme</name>
    <dbReference type="NCBI Taxonomy" id="150365"/>
    <lineage>
        <taxon>Eukaryota</taxon>
        <taxon>Fungi</taxon>
        <taxon>Dikarya</taxon>
        <taxon>Ascomycota</taxon>
        <taxon>Pezizomycotina</taxon>
        <taxon>Dothideomycetes</taxon>
        <taxon>Dothideomycetidae</taxon>
        <taxon>Mycosphaerellales</taxon>
        <taxon>Teratosphaeriaceae</taxon>
        <taxon>Acrodontium</taxon>
    </lineage>
</organism>
<dbReference type="PIRSF" id="PIRSF016302">
    <property type="entry name" value="Man_a_manosd"/>
    <property type="match status" value="1"/>
</dbReference>
<dbReference type="GO" id="GO:0012505">
    <property type="term" value="C:endomembrane system"/>
    <property type="evidence" value="ECO:0007669"/>
    <property type="project" value="UniProtKB-SubCell"/>
</dbReference>
<keyword evidence="7" id="KW-0472">Membrane</keyword>
<evidence type="ECO:0000256" key="8">
    <source>
        <dbReference type="ARBA" id="ARBA00023180"/>
    </source>
</evidence>
<comment type="similarity">
    <text evidence="3 10">Belongs to the glycosyl hydrolase 76 family.</text>
</comment>
<feature type="compositionally biased region" description="Low complexity" evidence="11">
    <location>
        <begin position="409"/>
        <end position="443"/>
    </location>
</feature>
<dbReference type="GO" id="GO:0016052">
    <property type="term" value="P:carbohydrate catabolic process"/>
    <property type="evidence" value="ECO:0007669"/>
    <property type="project" value="InterPro"/>
</dbReference>
<sequence>MRPFNFASATSLLFGVHHALAIELNLDDETSIKNAAKTIAANVVKLYPTGPGTSPGVFAEKYYWWEAGLAFDSLVNYWSLTGDDEYVEITQQALLFQVGPQDNYMPTNQTKSLGNSDQSAWALAAMTAAERGFPMANGQNVSWVQLAANAFDSQVELWDQSTCNGGLRWQKFTFSSGYDYKNSESNGEFTELAGRLARFTGNQTYADWAVKSYNWSQNIGLVNVGEGLAFVYDGTNVAGNCSKINQQAWSQNAGIYLSATAYMSNFTNGSSPWLDLEQSFTDGSIHFFAPRNIMTEVACQTSGTCNTDMLAFRAILARGFADLAAYGTQSNAGSSSESNSNWPQSIQKVLQTSAKGAAGQCSGGDNGTTCGMSWNSTTWDGTSGLGQDLSALEVILANLPRGSLHNVNSTGSSTTVTPPSSATTTPTASSSTSSTPAATTTAAKGNGVKASSVSSFSIAGAILFAVCMLL</sequence>
<dbReference type="PANTHER" id="PTHR12145">
    <property type="entry name" value="MANNAN ENDO-1,6-ALPHA-MANNOSIDASE DCW1"/>
    <property type="match status" value="1"/>
</dbReference>
<dbReference type="Proteomes" id="UP001303373">
    <property type="component" value="Chromosome 6"/>
</dbReference>
<feature type="signal peptide" evidence="12">
    <location>
        <begin position="1"/>
        <end position="21"/>
    </location>
</feature>
<dbReference type="GO" id="GO:0009272">
    <property type="term" value="P:fungal-type cell wall biogenesis"/>
    <property type="evidence" value="ECO:0007669"/>
    <property type="project" value="TreeGrafter"/>
</dbReference>
<evidence type="ECO:0000256" key="9">
    <source>
        <dbReference type="ARBA" id="ARBA00023295"/>
    </source>
</evidence>
<gene>
    <name evidence="13" type="ORF">R9X50_00465200</name>
</gene>
<feature type="region of interest" description="Disordered" evidence="11">
    <location>
        <begin position="406"/>
        <end position="444"/>
    </location>
</feature>
<dbReference type="EMBL" id="CP138585">
    <property type="protein sequence ID" value="WPH01799.1"/>
    <property type="molecule type" value="Genomic_DNA"/>
</dbReference>
<dbReference type="InterPro" id="IPR014480">
    <property type="entry name" value="Mannan-1_6-alpha_mannosidase"/>
</dbReference>
<evidence type="ECO:0000256" key="10">
    <source>
        <dbReference type="PIRNR" id="PIRNR016302"/>
    </source>
</evidence>
<dbReference type="InterPro" id="IPR008928">
    <property type="entry name" value="6-hairpin_glycosidase_sf"/>
</dbReference>
<dbReference type="FunFam" id="1.50.10.20:FF:000006">
    <property type="entry name" value="Mannan endo-1,6-alpha-mannosidase"/>
    <property type="match status" value="1"/>
</dbReference>
<dbReference type="EC" id="3.2.1.101" evidence="4 10"/>
<accession>A0AAQ3R8J3</accession>
<keyword evidence="6 10" id="KW-0378">Hydrolase</keyword>
<dbReference type="AlphaFoldDB" id="A0AAQ3R8J3"/>
<protein>
    <recommendedName>
        <fullName evidence="4 10">Mannan endo-1,6-alpha-mannosidase</fullName>
        <ecNumber evidence="4 10">3.2.1.101</ecNumber>
    </recommendedName>
</protein>
<evidence type="ECO:0000256" key="1">
    <source>
        <dbReference type="ARBA" id="ARBA00001452"/>
    </source>
</evidence>
<keyword evidence="9 10" id="KW-0326">Glycosidase</keyword>
<evidence type="ECO:0000256" key="5">
    <source>
        <dbReference type="ARBA" id="ARBA00022729"/>
    </source>
</evidence>
<dbReference type="GO" id="GO:0008496">
    <property type="term" value="F:mannan endo-1,6-alpha-mannosidase activity"/>
    <property type="evidence" value="ECO:0007669"/>
    <property type="project" value="UniProtKB-UniRule"/>
</dbReference>
<dbReference type="PANTHER" id="PTHR12145:SF36">
    <property type="entry name" value="MANNAN ENDO-1,6-ALPHA-MANNOSIDASE DCW1"/>
    <property type="match status" value="1"/>
</dbReference>
<keyword evidence="14" id="KW-1185">Reference proteome</keyword>
<evidence type="ECO:0000256" key="12">
    <source>
        <dbReference type="SAM" id="SignalP"/>
    </source>
</evidence>
<name>A0AAQ3R8J3_9PEZI</name>
<evidence type="ECO:0000313" key="13">
    <source>
        <dbReference type="EMBL" id="WPH01799.1"/>
    </source>
</evidence>
<reference evidence="13 14" key="1">
    <citation type="submission" date="2023-11" db="EMBL/GenBank/DDBJ databases">
        <title>An acidophilic fungus is an integral part of prey digestion in a carnivorous sundew plant.</title>
        <authorList>
            <person name="Tsai I.J."/>
        </authorList>
    </citation>
    <scope>NUCLEOTIDE SEQUENCE [LARGE SCALE GENOMIC DNA]</scope>
    <source>
        <strain evidence="13">169a</strain>
    </source>
</reference>
<evidence type="ECO:0000256" key="4">
    <source>
        <dbReference type="ARBA" id="ARBA00012350"/>
    </source>
</evidence>
<proteinExistence type="inferred from homology"/>
<keyword evidence="8" id="KW-0325">Glycoprotein</keyword>
<evidence type="ECO:0000256" key="6">
    <source>
        <dbReference type="ARBA" id="ARBA00022801"/>
    </source>
</evidence>
<feature type="chain" id="PRO_5042869028" description="Mannan endo-1,6-alpha-mannosidase" evidence="12">
    <location>
        <begin position="22"/>
        <end position="470"/>
    </location>
</feature>
<evidence type="ECO:0000256" key="3">
    <source>
        <dbReference type="ARBA" id="ARBA00009699"/>
    </source>
</evidence>
<evidence type="ECO:0000256" key="7">
    <source>
        <dbReference type="ARBA" id="ARBA00023136"/>
    </source>
</evidence>
<evidence type="ECO:0000256" key="2">
    <source>
        <dbReference type="ARBA" id="ARBA00004308"/>
    </source>
</evidence>
<dbReference type="Gene3D" id="1.50.10.20">
    <property type="match status" value="1"/>
</dbReference>
<comment type="subcellular location">
    <subcellularLocation>
        <location evidence="2">Endomembrane system</location>
    </subcellularLocation>
</comment>
<dbReference type="InterPro" id="IPR005198">
    <property type="entry name" value="Glyco_hydro_76"/>
</dbReference>
<keyword evidence="5 12" id="KW-0732">Signal</keyword>
<evidence type="ECO:0000256" key="11">
    <source>
        <dbReference type="SAM" id="MobiDB-lite"/>
    </source>
</evidence>
<dbReference type="SUPFAM" id="SSF48208">
    <property type="entry name" value="Six-hairpin glycosidases"/>
    <property type="match status" value="1"/>
</dbReference>